<dbReference type="InterPro" id="IPR000515">
    <property type="entry name" value="MetI-like"/>
</dbReference>
<gene>
    <name evidence="9" type="ORF">J9B83_11165</name>
</gene>
<evidence type="ECO:0000256" key="4">
    <source>
        <dbReference type="ARBA" id="ARBA00022692"/>
    </source>
</evidence>
<dbReference type="InterPro" id="IPR035906">
    <property type="entry name" value="MetI-like_sf"/>
</dbReference>
<feature type="transmembrane region" description="Helical" evidence="7">
    <location>
        <begin position="299"/>
        <end position="316"/>
    </location>
</feature>
<dbReference type="SUPFAM" id="SSF161098">
    <property type="entry name" value="MetI-like"/>
    <property type="match status" value="1"/>
</dbReference>
<dbReference type="PROSITE" id="PS50928">
    <property type="entry name" value="ABC_TM1"/>
    <property type="match status" value="1"/>
</dbReference>
<keyword evidence="4 7" id="KW-0812">Transmembrane</keyword>
<name>A0ABS5HDC7_9GAMM</name>
<evidence type="ECO:0000256" key="6">
    <source>
        <dbReference type="ARBA" id="ARBA00023136"/>
    </source>
</evidence>
<keyword evidence="3" id="KW-1003">Cell membrane</keyword>
<evidence type="ECO:0000313" key="10">
    <source>
        <dbReference type="Proteomes" id="UP000679722"/>
    </source>
</evidence>
<feature type="transmembrane region" description="Helical" evidence="7">
    <location>
        <begin position="366"/>
        <end position="391"/>
    </location>
</feature>
<feature type="transmembrane region" description="Helical" evidence="7">
    <location>
        <begin position="66"/>
        <end position="85"/>
    </location>
</feature>
<sequence length="510" mass="54858">MNANEEVLSLQKDQQQSVTRFAERRGEYYSKQFQAIQSVNGITYSFNVFAALLGPMWAATRNLWSFFWLSAIALLFSFVQLGIGLSGNLGSDKLAQADRLMAKSQEMAVKAQVALEAGASSATALLRNSTNLKTAAENAIKEANLEASGATSYVIFGFFLLLLTVLVQGFSANALYEKKYCRWRKDYSENSGFSYPNMLLGGVMLAIIFPIVIYRFIAAAPVEWIMTFPANKAIFNGAASWLDGGFDSLATSGAGFFDGISYGVRIFIEALEVILVDTPWPVTAIVILFMAWRLAGVRVAIFTAAALSYLAFLGYWEKSMSTVALLGASATLCILFGIPLGIMCAKNRTMDSFARPVLDFMQTMPAFVYLIPIIAFFGTGKPPGVLATLIFGMPPVVRLTSLGIQQVPASIVEGALAFGCSRRKLLLDVEIPLAMSSILAGVNQTILMCLSMVVIASLIGAEGLGTDVLMALQFAAKGQGLLAGLAILACAMIIDRIVQGSFKPVGKPGH</sequence>
<evidence type="ECO:0000256" key="5">
    <source>
        <dbReference type="ARBA" id="ARBA00022989"/>
    </source>
</evidence>
<comment type="similarity">
    <text evidence="7">Belongs to the binding-protein-dependent transport system permease family.</text>
</comment>
<evidence type="ECO:0000256" key="2">
    <source>
        <dbReference type="ARBA" id="ARBA00022448"/>
    </source>
</evidence>
<feature type="transmembrane region" description="Helical" evidence="7">
    <location>
        <begin position="479"/>
        <end position="498"/>
    </location>
</feature>
<dbReference type="PANTHER" id="PTHR47737">
    <property type="entry name" value="GLYCINE BETAINE/PROLINE BETAINE TRANSPORT SYSTEM PERMEASE PROTEIN PROW"/>
    <property type="match status" value="1"/>
</dbReference>
<feature type="transmembrane region" description="Helical" evidence="7">
    <location>
        <begin position="153"/>
        <end position="176"/>
    </location>
</feature>
<dbReference type="Pfam" id="PF00528">
    <property type="entry name" value="BPD_transp_1"/>
    <property type="match status" value="1"/>
</dbReference>
<proteinExistence type="inferred from homology"/>
<keyword evidence="10" id="KW-1185">Reference proteome</keyword>
<evidence type="ECO:0000256" key="7">
    <source>
        <dbReference type="RuleBase" id="RU363032"/>
    </source>
</evidence>
<feature type="transmembrane region" description="Helical" evidence="7">
    <location>
        <begin position="266"/>
        <end position="292"/>
    </location>
</feature>
<dbReference type="EMBL" id="JAGSSV010000014">
    <property type="protein sequence ID" value="MBR7889500.1"/>
    <property type="molecule type" value="Genomic_DNA"/>
</dbReference>
<dbReference type="Proteomes" id="UP000679722">
    <property type="component" value="Unassembled WGS sequence"/>
</dbReference>
<dbReference type="PANTHER" id="PTHR47737:SF1">
    <property type="entry name" value="GLYCINE BETAINE_PROLINE BETAINE TRANSPORT SYSTEM PERMEASE PROTEIN PROW"/>
    <property type="match status" value="1"/>
</dbReference>
<feature type="transmembrane region" description="Helical" evidence="7">
    <location>
        <begin position="197"/>
        <end position="217"/>
    </location>
</feature>
<comment type="caution">
    <text evidence="9">The sequence shown here is derived from an EMBL/GenBank/DDBJ whole genome shotgun (WGS) entry which is preliminary data.</text>
</comment>
<dbReference type="Gene3D" id="1.10.3720.10">
    <property type="entry name" value="MetI-like"/>
    <property type="match status" value="1"/>
</dbReference>
<feature type="transmembrane region" description="Helical" evidence="7">
    <location>
        <begin position="322"/>
        <end position="345"/>
    </location>
</feature>
<organism evidence="9 10">
    <name type="scientific">Marinomonas vulgaris</name>
    <dbReference type="NCBI Taxonomy" id="2823372"/>
    <lineage>
        <taxon>Bacteria</taxon>
        <taxon>Pseudomonadati</taxon>
        <taxon>Pseudomonadota</taxon>
        <taxon>Gammaproteobacteria</taxon>
        <taxon>Oceanospirillales</taxon>
        <taxon>Oceanospirillaceae</taxon>
        <taxon>Marinomonas</taxon>
    </lineage>
</organism>
<evidence type="ECO:0000259" key="8">
    <source>
        <dbReference type="PROSITE" id="PS50928"/>
    </source>
</evidence>
<evidence type="ECO:0000313" key="9">
    <source>
        <dbReference type="EMBL" id="MBR7889500.1"/>
    </source>
</evidence>
<reference evidence="10" key="1">
    <citation type="submission" date="2023-07" db="EMBL/GenBank/DDBJ databases">
        <title>Marinomonas vulgaris A79, complete genome.</title>
        <authorList>
            <person name="Ying J.-J."/>
        </authorList>
    </citation>
    <scope>NUCLEOTIDE SEQUENCE [LARGE SCALE GENOMIC DNA]</scope>
    <source>
        <strain evidence="10">A79</strain>
    </source>
</reference>
<feature type="domain" description="ABC transmembrane type-1" evidence="8">
    <location>
        <begin position="319"/>
        <end position="498"/>
    </location>
</feature>
<keyword evidence="6 7" id="KW-0472">Membrane</keyword>
<dbReference type="CDD" id="cd06261">
    <property type="entry name" value="TM_PBP2"/>
    <property type="match status" value="1"/>
</dbReference>
<dbReference type="RefSeq" id="WP_211536826.1">
    <property type="nucleotide sequence ID" value="NZ_JAGSSV010000014.1"/>
</dbReference>
<comment type="subcellular location">
    <subcellularLocation>
        <location evidence="1 7">Cell membrane</location>
        <topology evidence="1 7">Multi-pass membrane protein</topology>
    </subcellularLocation>
</comment>
<feature type="transmembrane region" description="Helical" evidence="7">
    <location>
        <begin position="433"/>
        <end position="459"/>
    </location>
</feature>
<evidence type="ECO:0000256" key="1">
    <source>
        <dbReference type="ARBA" id="ARBA00004651"/>
    </source>
</evidence>
<feature type="transmembrane region" description="Helical" evidence="7">
    <location>
        <begin position="41"/>
        <end position="59"/>
    </location>
</feature>
<evidence type="ECO:0000256" key="3">
    <source>
        <dbReference type="ARBA" id="ARBA00022475"/>
    </source>
</evidence>
<protein>
    <submittedName>
        <fullName evidence="9">ABC transporter permease subunit</fullName>
    </submittedName>
</protein>
<keyword evidence="5 7" id="KW-1133">Transmembrane helix</keyword>
<keyword evidence="2 7" id="KW-0813">Transport</keyword>
<accession>A0ABS5HDC7</accession>